<dbReference type="Proteomes" id="UP001151529">
    <property type="component" value="Chromosome 16"/>
</dbReference>
<gene>
    <name evidence="2" type="ORF">OIU85_001145</name>
</gene>
<sequence>MGNDRCNIPCKPRYDITMSRRTRKPVMSVEEAGQNPTAVLMISPDEESDAKDAVVHDKETESFPAKVGVEEDRKSSLEQLIISNSGDRESDEPAKLAVQETRVEDDENIESKLSGSKNSLGQHFKGEEKQLQLVTMKQAKEGIEGVKLKGMVGRYVKVLSHLIRVKRDKRINNGSRKKPLLRLPM</sequence>
<feature type="compositionally biased region" description="Basic and acidic residues" evidence="1">
    <location>
        <begin position="50"/>
        <end position="61"/>
    </location>
</feature>
<evidence type="ECO:0000256" key="1">
    <source>
        <dbReference type="SAM" id="MobiDB-lite"/>
    </source>
</evidence>
<organism evidence="2 3">
    <name type="scientific">Salix viminalis</name>
    <name type="common">Common osier</name>
    <name type="synonym">Basket willow</name>
    <dbReference type="NCBI Taxonomy" id="40686"/>
    <lineage>
        <taxon>Eukaryota</taxon>
        <taxon>Viridiplantae</taxon>
        <taxon>Streptophyta</taxon>
        <taxon>Embryophyta</taxon>
        <taxon>Tracheophyta</taxon>
        <taxon>Spermatophyta</taxon>
        <taxon>Magnoliopsida</taxon>
        <taxon>eudicotyledons</taxon>
        <taxon>Gunneridae</taxon>
        <taxon>Pentapetalae</taxon>
        <taxon>rosids</taxon>
        <taxon>fabids</taxon>
        <taxon>Malpighiales</taxon>
        <taxon>Salicaceae</taxon>
        <taxon>Saliceae</taxon>
        <taxon>Salix</taxon>
    </lineage>
</organism>
<reference evidence="2" key="1">
    <citation type="submission" date="2022-11" db="EMBL/GenBank/DDBJ databases">
        <authorList>
            <person name="Hyden B.L."/>
            <person name="Feng K."/>
            <person name="Yates T."/>
            <person name="Jawdy S."/>
            <person name="Smart L.B."/>
            <person name="Muchero W."/>
        </authorList>
    </citation>
    <scope>NUCLEOTIDE SEQUENCE</scope>
    <source>
        <tissue evidence="2">Shoot tip</tissue>
    </source>
</reference>
<dbReference type="OrthoDB" id="1928482at2759"/>
<protein>
    <submittedName>
        <fullName evidence="2">Uncharacterized protein</fullName>
    </submittedName>
</protein>
<evidence type="ECO:0000313" key="2">
    <source>
        <dbReference type="EMBL" id="KAJ6750575.1"/>
    </source>
</evidence>
<keyword evidence="3" id="KW-1185">Reference proteome</keyword>
<proteinExistence type="predicted"/>
<feature type="region of interest" description="Disordered" evidence="1">
    <location>
        <begin position="47"/>
        <end position="106"/>
    </location>
</feature>
<name>A0A9Q0VKM0_SALVM</name>
<comment type="caution">
    <text evidence="2">The sequence shown here is derived from an EMBL/GenBank/DDBJ whole genome shotgun (WGS) entry which is preliminary data.</text>
</comment>
<dbReference type="AlphaFoldDB" id="A0A9Q0VKM0"/>
<dbReference type="EMBL" id="JAPFFL010000001">
    <property type="protein sequence ID" value="KAJ6750575.1"/>
    <property type="molecule type" value="Genomic_DNA"/>
</dbReference>
<accession>A0A9Q0VKM0</accession>
<evidence type="ECO:0000313" key="3">
    <source>
        <dbReference type="Proteomes" id="UP001151529"/>
    </source>
</evidence>
<reference evidence="2" key="2">
    <citation type="journal article" date="2023" name="Int. J. Mol. Sci.">
        <title>De Novo Assembly and Annotation of 11 Diverse Shrub Willow (Salix) Genomes Reveals Novel Gene Organization in Sex-Linked Regions.</title>
        <authorList>
            <person name="Hyden B."/>
            <person name="Feng K."/>
            <person name="Yates T.B."/>
            <person name="Jawdy S."/>
            <person name="Cereghino C."/>
            <person name="Smart L.B."/>
            <person name="Muchero W."/>
        </authorList>
    </citation>
    <scope>NUCLEOTIDE SEQUENCE [LARGE SCALE GENOMIC DNA]</scope>
    <source>
        <tissue evidence="2">Shoot tip</tissue>
    </source>
</reference>